<dbReference type="InterPro" id="IPR020904">
    <property type="entry name" value="Sc_DH/Rdtase_CS"/>
</dbReference>
<comment type="caution">
    <text evidence="2">The sequence shown here is derived from an EMBL/GenBank/DDBJ whole genome shotgun (WGS) entry which is preliminary data.</text>
</comment>
<proteinExistence type="inferred from homology"/>
<dbReference type="EMBL" id="JAUHHV010000006">
    <property type="protein sequence ID" value="KAK1420729.1"/>
    <property type="molecule type" value="Genomic_DNA"/>
</dbReference>
<reference evidence="2" key="1">
    <citation type="journal article" date="2023" name="bioRxiv">
        <title>Improved chromosome-level genome assembly for marigold (Tagetes erecta).</title>
        <authorList>
            <person name="Jiang F."/>
            <person name="Yuan L."/>
            <person name="Wang S."/>
            <person name="Wang H."/>
            <person name="Xu D."/>
            <person name="Wang A."/>
            <person name="Fan W."/>
        </authorList>
    </citation>
    <scope>NUCLEOTIDE SEQUENCE</scope>
    <source>
        <strain evidence="2">WSJ</strain>
        <tissue evidence="2">Leaf</tissue>
    </source>
</reference>
<dbReference type="FunFam" id="3.40.50.720:FF:000084">
    <property type="entry name" value="Short-chain dehydrogenase reductase"/>
    <property type="match status" value="1"/>
</dbReference>
<evidence type="ECO:0000313" key="2">
    <source>
        <dbReference type="EMBL" id="KAK1420729.1"/>
    </source>
</evidence>
<dbReference type="Pfam" id="PF00106">
    <property type="entry name" value="adh_short"/>
    <property type="match status" value="1"/>
</dbReference>
<dbReference type="PRINTS" id="PR00080">
    <property type="entry name" value="SDRFAMILY"/>
</dbReference>
<keyword evidence="3" id="KW-1185">Reference proteome</keyword>
<sequence>MPWDDLSEKVVMVTGASSGIGREFCIDLAKAGCRIVAAARRVDRLASLCDEINRLQETGNGVRAVAVELDVSDNAPAIADSVKRAWNAFGRIDVLINNAGVRGNVLSPLELSEEEWNNTIRTNLTGTWLVSKYVCSYMRDASQEGSVINISSISGVGRSEYRGALAYSSSKAGVVTLTKVMAMEMGMFNIKVNCICPGLFRSEVTENLVKTDWLSKVVERIVPLRTLGTTDPALTQLVRYLIHDSSKYINGNVFIVDAGTTLPGVPLFSSL</sequence>
<dbReference type="Gene3D" id="3.40.50.720">
    <property type="entry name" value="NAD(P)-binding Rossmann-like Domain"/>
    <property type="match status" value="1"/>
</dbReference>
<dbReference type="InterPro" id="IPR002347">
    <property type="entry name" value="SDR_fam"/>
</dbReference>
<accession>A0AAD8KDL4</accession>
<dbReference type="CDD" id="cd05233">
    <property type="entry name" value="SDR_c"/>
    <property type="match status" value="1"/>
</dbReference>
<name>A0AAD8KDL4_TARER</name>
<comment type="similarity">
    <text evidence="1">Belongs to the short-chain dehydrogenases/reductases (SDR) family.</text>
</comment>
<dbReference type="Proteomes" id="UP001229421">
    <property type="component" value="Unassembled WGS sequence"/>
</dbReference>
<dbReference type="AlphaFoldDB" id="A0AAD8KDL4"/>
<dbReference type="PROSITE" id="PS00061">
    <property type="entry name" value="ADH_SHORT"/>
    <property type="match status" value="1"/>
</dbReference>
<protein>
    <submittedName>
        <fullName evidence="2">Uncharacterized protein</fullName>
    </submittedName>
</protein>
<dbReference type="PRINTS" id="PR00081">
    <property type="entry name" value="GDHRDH"/>
</dbReference>
<dbReference type="SUPFAM" id="SSF51735">
    <property type="entry name" value="NAD(P)-binding Rossmann-fold domains"/>
    <property type="match status" value="1"/>
</dbReference>
<dbReference type="PANTHER" id="PTHR44375:SF4">
    <property type="entry name" value="3-OXOACYL-[ACYL-CARRIER-PROTEIN] REDUCTASE"/>
    <property type="match status" value="1"/>
</dbReference>
<dbReference type="PANTHER" id="PTHR44375">
    <property type="entry name" value="BETA-KETOACYL-ACP REDUCTASE-LIKE PROTEIN-RELATED"/>
    <property type="match status" value="1"/>
</dbReference>
<dbReference type="GO" id="GO:0016616">
    <property type="term" value="F:oxidoreductase activity, acting on the CH-OH group of donors, NAD or NADP as acceptor"/>
    <property type="evidence" value="ECO:0007669"/>
    <property type="project" value="UniProtKB-ARBA"/>
</dbReference>
<evidence type="ECO:0000256" key="1">
    <source>
        <dbReference type="RuleBase" id="RU000363"/>
    </source>
</evidence>
<evidence type="ECO:0000313" key="3">
    <source>
        <dbReference type="Proteomes" id="UP001229421"/>
    </source>
</evidence>
<organism evidence="2 3">
    <name type="scientific">Tagetes erecta</name>
    <name type="common">African marigold</name>
    <dbReference type="NCBI Taxonomy" id="13708"/>
    <lineage>
        <taxon>Eukaryota</taxon>
        <taxon>Viridiplantae</taxon>
        <taxon>Streptophyta</taxon>
        <taxon>Embryophyta</taxon>
        <taxon>Tracheophyta</taxon>
        <taxon>Spermatophyta</taxon>
        <taxon>Magnoliopsida</taxon>
        <taxon>eudicotyledons</taxon>
        <taxon>Gunneridae</taxon>
        <taxon>Pentapetalae</taxon>
        <taxon>asterids</taxon>
        <taxon>campanulids</taxon>
        <taxon>Asterales</taxon>
        <taxon>Asteraceae</taxon>
        <taxon>Asteroideae</taxon>
        <taxon>Heliantheae alliance</taxon>
        <taxon>Tageteae</taxon>
        <taxon>Tagetes</taxon>
    </lineage>
</organism>
<dbReference type="InterPro" id="IPR036291">
    <property type="entry name" value="NAD(P)-bd_dom_sf"/>
</dbReference>
<gene>
    <name evidence="2" type="ORF">QVD17_22556</name>
</gene>